<evidence type="ECO:0000313" key="5">
    <source>
        <dbReference type="EMBL" id="PRO71433.1"/>
    </source>
</evidence>
<feature type="domain" description="ABC transporter" evidence="4">
    <location>
        <begin position="5"/>
        <end position="241"/>
    </location>
</feature>
<organism evidence="5 6">
    <name type="scientific">Alteromonas alba</name>
    <dbReference type="NCBI Taxonomy" id="2079529"/>
    <lineage>
        <taxon>Bacteria</taxon>
        <taxon>Pseudomonadati</taxon>
        <taxon>Pseudomonadota</taxon>
        <taxon>Gammaproteobacteria</taxon>
        <taxon>Alteromonadales</taxon>
        <taxon>Alteromonadaceae</taxon>
        <taxon>Alteromonas/Salinimonas group</taxon>
        <taxon>Alteromonas</taxon>
    </lineage>
</organism>
<evidence type="ECO:0000256" key="1">
    <source>
        <dbReference type="ARBA" id="ARBA00022448"/>
    </source>
</evidence>
<dbReference type="Pfam" id="PF00005">
    <property type="entry name" value="ABC_tran"/>
    <property type="match status" value="1"/>
</dbReference>
<reference evidence="6" key="1">
    <citation type="journal article" date="2020" name="Int. J. Syst. Evol. Microbiol.">
        <title>Alteromonas alba sp. nov., a marine bacterium isolated from the seawater of the West Pacific Ocean.</title>
        <authorList>
            <person name="Sun C."/>
            <person name="Wu Y.-H."/>
            <person name="Xamxidin M."/>
            <person name="Cheng H."/>
            <person name="Xu X.-W."/>
        </authorList>
    </citation>
    <scope>NUCLEOTIDE SEQUENCE [LARGE SCALE GENOMIC DNA]</scope>
    <source>
        <strain evidence="6">190</strain>
    </source>
</reference>
<dbReference type="PROSITE" id="PS50893">
    <property type="entry name" value="ABC_TRANSPORTER_2"/>
    <property type="match status" value="1"/>
</dbReference>
<dbReference type="RefSeq" id="WP_105936586.1">
    <property type="nucleotide sequence ID" value="NZ_PVNP01000206.1"/>
</dbReference>
<dbReference type="SMART" id="SM00382">
    <property type="entry name" value="AAA"/>
    <property type="match status" value="1"/>
</dbReference>
<name>A0A2S9V4T2_9ALTE</name>
<dbReference type="InterPro" id="IPR003439">
    <property type="entry name" value="ABC_transporter-like_ATP-bd"/>
</dbReference>
<gene>
    <name evidence="5" type="ORF">C6Y40_22145</name>
</gene>
<dbReference type="InterPro" id="IPR017871">
    <property type="entry name" value="ABC_transporter-like_CS"/>
</dbReference>
<dbReference type="PROSITE" id="PS00211">
    <property type="entry name" value="ABC_TRANSPORTER_1"/>
    <property type="match status" value="1"/>
</dbReference>
<dbReference type="PANTHER" id="PTHR43023:SF6">
    <property type="entry name" value="INTERMEMBRANE PHOSPHOLIPID TRANSPORT SYSTEM ATP-BINDING PROTEIN MLAF"/>
    <property type="match status" value="1"/>
</dbReference>
<dbReference type="InterPro" id="IPR003593">
    <property type="entry name" value="AAA+_ATPase"/>
</dbReference>
<keyword evidence="6" id="KW-1185">Reference proteome</keyword>
<keyword evidence="2" id="KW-0547">Nucleotide-binding</keyword>
<dbReference type="NCBIfam" id="NF008809">
    <property type="entry name" value="PRK11831.1"/>
    <property type="match status" value="1"/>
</dbReference>
<evidence type="ECO:0000313" key="6">
    <source>
        <dbReference type="Proteomes" id="UP000238949"/>
    </source>
</evidence>
<sequence>MDYLVDVKNMTFSRGERVIYDGISLRVPKGKITAVMGPSGIGKTTLLKLIGGQLIPDGGDITFDGESIPAMSRKALYHNRRRMSMLFQSGALFTDMTVFDNVAFPLREHTKLSESIIATIVALKLQAVGLRGAAQMMPSELSGGMARRAALARAIALDPDLIMYDEPFAGQDPISMGVLVKLIRELNDALNLTSIVVTHDVTEVLTIADYIYILADQRVIGEGTAEQIKGSDSELVQQFLQGKADGPVPFHYPADDLRAAFLGESD</sequence>
<dbReference type="OrthoDB" id="9802264at2"/>
<evidence type="ECO:0000259" key="4">
    <source>
        <dbReference type="PROSITE" id="PS50893"/>
    </source>
</evidence>
<dbReference type="InterPro" id="IPR027417">
    <property type="entry name" value="P-loop_NTPase"/>
</dbReference>
<dbReference type="EMBL" id="PVNP01000206">
    <property type="protein sequence ID" value="PRO71433.1"/>
    <property type="molecule type" value="Genomic_DNA"/>
</dbReference>
<protein>
    <submittedName>
        <fullName evidence="5">Phospholipid ABC transporter ATP-binding protein MlaF</fullName>
    </submittedName>
</protein>
<dbReference type="GO" id="GO:0016887">
    <property type="term" value="F:ATP hydrolysis activity"/>
    <property type="evidence" value="ECO:0007669"/>
    <property type="project" value="InterPro"/>
</dbReference>
<dbReference type="SUPFAM" id="SSF52540">
    <property type="entry name" value="P-loop containing nucleoside triphosphate hydrolases"/>
    <property type="match status" value="1"/>
</dbReference>
<dbReference type="GO" id="GO:0005524">
    <property type="term" value="F:ATP binding"/>
    <property type="evidence" value="ECO:0007669"/>
    <property type="project" value="UniProtKB-KW"/>
</dbReference>
<dbReference type="Gene3D" id="3.40.50.300">
    <property type="entry name" value="P-loop containing nucleotide triphosphate hydrolases"/>
    <property type="match status" value="1"/>
</dbReference>
<accession>A0A2S9V4T2</accession>
<keyword evidence="1" id="KW-0813">Transport</keyword>
<comment type="caution">
    <text evidence="5">The sequence shown here is derived from an EMBL/GenBank/DDBJ whole genome shotgun (WGS) entry which is preliminary data.</text>
</comment>
<evidence type="ECO:0000256" key="2">
    <source>
        <dbReference type="ARBA" id="ARBA00022741"/>
    </source>
</evidence>
<proteinExistence type="predicted"/>
<dbReference type="PANTHER" id="PTHR43023">
    <property type="entry name" value="PROTEIN TRIGALACTOSYLDIACYLGLYCEROL 3, CHLOROPLASTIC"/>
    <property type="match status" value="1"/>
</dbReference>
<evidence type="ECO:0000256" key="3">
    <source>
        <dbReference type="ARBA" id="ARBA00022840"/>
    </source>
</evidence>
<dbReference type="Proteomes" id="UP000238949">
    <property type="component" value="Unassembled WGS sequence"/>
</dbReference>
<dbReference type="CDD" id="cd03261">
    <property type="entry name" value="ABC_Org_Solvent_Resistant"/>
    <property type="match status" value="1"/>
</dbReference>
<dbReference type="AlphaFoldDB" id="A0A2S9V4T2"/>
<keyword evidence="3 5" id="KW-0067">ATP-binding</keyword>